<organism evidence="2 3">
    <name type="scientific">Algoriphagus sanaruensis</name>
    <dbReference type="NCBI Taxonomy" id="1727163"/>
    <lineage>
        <taxon>Bacteria</taxon>
        <taxon>Pseudomonadati</taxon>
        <taxon>Bacteroidota</taxon>
        <taxon>Cytophagia</taxon>
        <taxon>Cytophagales</taxon>
        <taxon>Cyclobacteriaceae</taxon>
        <taxon>Algoriphagus</taxon>
    </lineage>
</organism>
<dbReference type="PANTHER" id="PTHR38342:SF1">
    <property type="entry name" value="SLR5037 PROTEIN"/>
    <property type="match status" value="1"/>
</dbReference>
<reference evidence="2 3" key="2">
    <citation type="journal article" date="2016" name="Genome Announc.">
        <title>Complete Genome Sequence of Algoriphagus sp. Strain M8-2, Isolated from a Brackish Lake.</title>
        <authorList>
            <person name="Muraguchi Y."/>
            <person name="Kushimoto K."/>
            <person name="Ohtsubo Y."/>
            <person name="Suzuki T."/>
            <person name="Dohra H."/>
            <person name="Kimbara K."/>
            <person name="Shintani M."/>
        </authorList>
    </citation>
    <scope>NUCLEOTIDE SEQUENCE [LARGE SCALE GENOMIC DNA]</scope>
    <source>
        <strain evidence="2 3">M8-2</strain>
    </source>
</reference>
<dbReference type="OrthoDB" id="9791067at2"/>
<dbReference type="Gene3D" id="3.30.310.70">
    <property type="entry name" value="TT1751-like domain"/>
    <property type="match status" value="1"/>
</dbReference>
<protein>
    <recommendedName>
        <fullName evidence="1">DUF302 domain-containing protein</fullName>
    </recommendedName>
</protein>
<sequence>MNYYQSKIVIAPDILSLRHQVEAALKEVGFGILTEIDILATMKKKLDKDYPPFLILGACNPVFADKVLSAEPHVSALLPCNVTIRSLGADSFEVSVMDPAAAMAVVNNPEIESLAGEVRTKLMKMLDSISE</sequence>
<evidence type="ECO:0000313" key="2">
    <source>
        <dbReference type="EMBL" id="AMQ57880.1"/>
    </source>
</evidence>
<dbReference type="PANTHER" id="PTHR38342">
    <property type="entry name" value="SLR5037 PROTEIN"/>
    <property type="match status" value="1"/>
</dbReference>
<gene>
    <name evidence="2" type="ORF">AO498_15610</name>
</gene>
<feature type="domain" description="DUF302" evidence="1">
    <location>
        <begin position="36"/>
        <end position="99"/>
    </location>
</feature>
<keyword evidence="3" id="KW-1185">Reference proteome</keyword>
<dbReference type="EMBL" id="CP012836">
    <property type="protein sequence ID" value="AMQ57880.1"/>
    <property type="molecule type" value="Genomic_DNA"/>
</dbReference>
<reference evidence="3" key="1">
    <citation type="submission" date="2015-09" db="EMBL/GenBank/DDBJ databases">
        <title>Complete sequence of Algoriphagus sp. M8-2.</title>
        <authorList>
            <person name="Shintani M."/>
        </authorList>
    </citation>
    <scope>NUCLEOTIDE SEQUENCE [LARGE SCALE GENOMIC DNA]</scope>
    <source>
        <strain evidence="3">M8-2</strain>
    </source>
</reference>
<proteinExistence type="predicted"/>
<accession>A0A142ERX5</accession>
<dbReference type="RefSeq" id="WP_067549724.1">
    <property type="nucleotide sequence ID" value="NZ_CP012836.1"/>
</dbReference>
<dbReference type="Proteomes" id="UP000073816">
    <property type="component" value="Chromosome"/>
</dbReference>
<dbReference type="PATRIC" id="fig|1727163.4.peg.3276"/>
<dbReference type="InterPro" id="IPR035923">
    <property type="entry name" value="TT1751-like_sf"/>
</dbReference>
<evidence type="ECO:0000313" key="3">
    <source>
        <dbReference type="Proteomes" id="UP000073816"/>
    </source>
</evidence>
<dbReference type="InterPro" id="IPR016796">
    <property type="entry name" value="UCP021774"/>
</dbReference>
<evidence type="ECO:0000259" key="1">
    <source>
        <dbReference type="Pfam" id="PF03625"/>
    </source>
</evidence>
<dbReference type="AlphaFoldDB" id="A0A142ERX5"/>
<dbReference type="PIRSF" id="PIRSF021774">
    <property type="entry name" value="UCP021774"/>
    <property type="match status" value="1"/>
</dbReference>
<dbReference type="KEGG" id="alm:AO498_15610"/>
<dbReference type="Pfam" id="PF03625">
    <property type="entry name" value="DUF302"/>
    <property type="match status" value="1"/>
</dbReference>
<dbReference type="InterPro" id="IPR005180">
    <property type="entry name" value="DUF302"/>
</dbReference>
<name>A0A142ERX5_9BACT</name>
<dbReference type="CDD" id="cd14797">
    <property type="entry name" value="DUF302"/>
    <property type="match status" value="1"/>
</dbReference>
<dbReference type="SUPFAM" id="SSF103247">
    <property type="entry name" value="TT1751-like"/>
    <property type="match status" value="1"/>
</dbReference>